<dbReference type="PANTHER" id="PTHR34069:SF3">
    <property type="entry name" value="ACYL-COA:ACYL-COA ALKYLTRANSFERASE"/>
    <property type="match status" value="1"/>
</dbReference>
<dbReference type="InterPro" id="IPR013751">
    <property type="entry name" value="ACP_syn_III_N"/>
</dbReference>
<dbReference type="EC" id="2.3.1.-" evidence="3"/>
<sequence length="330" mass="34867">MNSFKDRGGLIGFGHYAPERRVLNAEIEHDLGLEEGWIERRTGIRERRYVSSDQALTDIALPAAQMAIEDSGIDPAKIGLTLLATSTPDHLLPPSAPLLVHKLGLPNSGGIDMAGACAGFLYALAMADAYAKAQGIAVLVVAANILSRRINPAERASRVLFADAAGAVVVLPPAHKEQGILAADLASDGAYYDLIKIPGGGSRTPYRPDMDPNEYLMSLQGGQTVFAKAVNTLTDSAMKILGQADVKPSEVDHWAPHQANSRIIQAVGTNFGINADKTLMTLGEYGNSSAATIPFSLSKCRENRSYKAGDKILLSAIGAGFVSGSLLIGM</sequence>
<evidence type="ECO:0000259" key="5">
    <source>
        <dbReference type="Pfam" id="PF08545"/>
    </source>
</evidence>
<dbReference type="SUPFAM" id="SSF53901">
    <property type="entry name" value="Thiolase-like"/>
    <property type="match status" value="1"/>
</dbReference>
<dbReference type="CDD" id="cd00830">
    <property type="entry name" value="KAS_III"/>
    <property type="match status" value="1"/>
</dbReference>
<name>A0A1I4DZV7_9HYPH</name>
<dbReference type="InterPro" id="IPR016039">
    <property type="entry name" value="Thiolase-like"/>
</dbReference>
<feature type="active site" evidence="3">
    <location>
        <position position="117"/>
    </location>
</feature>
<feature type="active site" evidence="3">
    <location>
        <position position="287"/>
    </location>
</feature>
<comment type="caution">
    <text evidence="6">The sequence shown here is derived from an EMBL/GenBank/DDBJ whole genome shotgun (WGS) entry which is preliminary data.</text>
</comment>
<feature type="domain" description="Beta-ketoacyl-[acyl-carrier-protein] synthase III C-terminal" evidence="4">
    <location>
        <begin position="242"/>
        <end position="328"/>
    </location>
</feature>
<organism evidence="6 7">
    <name type="scientific">Pseudovibrio ascidiaceicola</name>
    <dbReference type="NCBI Taxonomy" id="285279"/>
    <lineage>
        <taxon>Bacteria</taxon>
        <taxon>Pseudomonadati</taxon>
        <taxon>Pseudomonadota</taxon>
        <taxon>Alphaproteobacteria</taxon>
        <taxon>Hyphomicrobiales</taxon>
        <taxon>Stappiaceae</taxon>
        <taxon>Pseudovibrio</taxon>
    </lineage>
</organism>
<dbReference type="Pfam" id="PF08541">
    <property type="entry name" value="ACP_syn_III_C"/>
    <property type="match status" value="1"/>
</dbReference>
<evidence type="ECO:0000313" key="7">
    <source>
        <dbReference type="Proteomes" id="UP000199598"/>
    </source>
</evidence>
<feature type="active site" evidence="3">
    <location>
        <position position="257"/>
    </location>
</feature>
<evidence type="ECO:0000256" key="2">
    <source>
        <dbReference type="ARBA" id="ARBA00023315"/>
    </source>
</evidence>
<feature type="domain" description="Beta-ketoacyl-[acyl-carrier-protein] synthase III N-terminal" evidence="5">
    <location>
        <begin position="111"/>
        <end position="189"/>
    </location>
</feature>
<evidence type="ECO:0000256" key="1">
    <source>
        <dbReference type="ARBA" id="ARBA00022679"/>
    </source>
</evidence>
<dbReference type="NCBIfam" id="NF004623">
    <property type="entry name" value="PRK05963.1"/>
    <property type="match status" value="1"/>
</dbReference>
<evidence type="ECO:0000313" key="6">
    <source>
        <dbReference type="EMBL" id="SFK97807.1"/>
    </source>
</evidence>
<dbReference type="HAMAP" id="MF_02249">
    <property type="entry name" value="BioZ"/>
    <property type="match status" value="1"/>
</dbReference>
<dbReference type="Pfam" id="PF08545">
    <property type="entry name" value="ACP_syn_III"/>
    <property type="match status" value="1"/>
</dbReference>
<accession>A0A1I4DZV7</accession>
<dbReference type="NCBIfam" id="NF006829">
    <property type="entry name" value="PRK09352.1"/>
    <property type="match status" value="1"/>
</dbReference>
<keyword evidence="2 3" id="KW-0012">Acyltransferase</keyword>
<comment type="catalytic activity">
    <reaction evidence="3">
        <text>glutaryl-CoA + malonyl-[ACP] + H(+) = 3-oxo-6-carboxyhexanoyl-[ACP] + CO2 + CoA</text>
        <dbReference type="Rhea" id="RHEA:67904"/>
        <dbReference type="Rhea" id="RHEA-COMP:9623"/>
        <dbReference type="Rhea" id="RHEA-COMP:17387"/>
        <dbReference type="ChEBI" id="CHEBI:15378"/>
        <dbReference type="ChEBI" id="CHEBI:16526"/>
        <dbReference type="ChEBI" id="CHEBI:57287"/>
        <dbReference type="ChEBI" id="CHEBI:57378"/>
        <dbReference type="ChEBI" id="CHEBI:78449"/>
        <dbReference type="ChEBI" id="CHEBI:176519"/>
    </reaction>
</comment>
<keyword evidence="7" id="KW-1185">Reference proteome</keyword>
<comment type="similarity">
    <text evidence="3">Belongs to the thiolase-like superfamily. BioZ family.</text>
</comment>
<reference evidence="6 7" key="1">
    <citation type="submission" date="2016-10" db="EMBL/GenBank/DDBJ databases">
        <authorList>
            <person name="Varghese N."/>
            <person name="Submissions S."/>
        </authorList>
    </citation>
    <scope>NUCLEOTIDE SEQUENCE [LARGE SCALE GENOMIC DNA]</scope>
    <source>
        <strain evidence="6 7">DSM 16392</strain>
    </source>
</reference>
<comment type="pathway">
    <text evidence="3">Cofactor biosynthesis; biotin biosynthesis.</text>
</comment>
<comment type="catalytic activity">
    <reaction evidence="3">
        <text>malonyl-[ACP] + an acyl-CoA + H(+) = a 3-oxoacyl-[ACP] + CO2 + CoA</text>
        <dbReference type="Rhea" id="RHEA:44448"/>
        <dbReference type="Rhea" id="RHEA-COMP:9623"/>
        <dbReference type="Rhea" id="RHEA-COMP:9916"/>
        <dbReference type="ChEBI" id="CHEBI:15378"/>
        <dbReference type="ChEBI" id="CHEBI:16526"/>
        <dbReference type="ChEBI" id="CHEBI:57287"/>
        <dbReference type="ChEBI" id="CHEBI:58342"/>
        <dbReference type="ChEBI" id="CHEBI:78449"/>
        <dbReference type="ChEBI" id="CHEBI:78776"/>
    </reaction>
</comment>
<dbReference type="InterPro" id="IPR013747">
    <property type="entry name" value="ACP_syn_III_C"/>
</dbReference>
<dbReference type="EMBL" id="FOSK01000013">
    <property type="protein sequence ID" value="SFK97807.1"/>
    <property type="molecule type" value="Genomic_DNA"/>
</dbReference>
<dbReference type="Gene3D" id="3.40.47.10">
    <property type="match status" value="1"/>
</dbReference>
<evidence type="ECO:0000259" key="4">
    <source>
        <dbReference type="Pfam" id="PF08541"/>
    </source>
</evidence>
<keyword evidence="1 3" id="KW-0808">Transferase</keyword>
<keyword evidence="3" id="KW-0093">Biotin biosynthesis</keyword>
<dbReference type="InterPro" id="IPR046403">
    <property type="entry name" value="BioZ"/>
</dbReference>
<dbReference type="PANTHER" id="PTHR34069">
    <property type="entry name" value="3-OXOACYL-[ACYL-CARRIER-PROTEIN] SYNTHASE 3"/>
    <property type="match status" value="1"/>
</dbReference>
<proteinExistence type="inferred from homology"/>
<dbReference type="RefSeq" id="WP_093522554.1">
    <property type="nucleotide sequence ID" value="NZ_FOSK01000013.1"/>
</dbReference>
<protein>
    <recommendedName>
        <fullName evidence="3">3-oxopimeloyl-[acyl-carrier-protein] synthase</fullName>
        <shortName evidence="3">3-oxopimeloyl-[ACP] synthase</shortName>
        <ecNumber evidence="3">2.3.1.-</ecNumber>
    </recommendedName>
</protein>
<feature type="region of interest" description="ACP-binding" evidence="3">
    <location>
        <begin position="258"/>
        <end position="262"/>
    </location>
</feature>
<comment type="function">
    <text evidence="3">Involved in the formation of the biotin precursor pimeloyl-ACP. Catalyzes the condensation of glutaryl-CoA, an intermediate in lysine degradation, with malonyl-ACP to produce 3-oxopimeloyl-ACP.</text>
</comment>
<evidence type="ECO:0000256" key="3">
    <source>
        <dbReference type="HAMAP-Rule" id="MF_02249"/>
    </source>
</evidence>
<dbReference type="Proteomes" id="UP000199598">
    <property type="component" value="Unassembled WGS sequence"/>
</dbReference>
<gene>
    <name evidence="3" type="primary">bioZ</name>
    <name evidence="6" type="ORF">SAMN04488518_11320</name>
</gene>